<organism evidence="1 2">
    <name type="scientific">Sarcoptes scabiei</name>
    <name type="common">Itch mite</name>
    <name type="synonym">Acarus scabiei</name>
    <dbReference type="NCBI Taxonomy" id="52283"/>
    <lineage>
        <taxon>Eukaryota</taxon>
        <taxon>Metazoa</taxon>
        <taxon>Ecdysozoa</taxon>
        <taxon>Arthropoda</taxon>
        <taxon>Chelicerata</taxon>
        <taxon>Arachnida</taxon>
        <taxon>Acari</taxon>
        <taxon>Acariformes</taxon>
        <taxon>Sarcoptiformes</taxon>
        <taxon>Astigmata</taxon>
        <taxon>Psoroptidia</taxon>
        <taxon>Sarcoptoidea</taxon>
        <taxon>Sarcoptidae</taxon>
        <taxon>Sarcoptinae</taxon>
        <taxon>Sarcoptes</taxon>
    </lineage>
</organism>
<gene>
    <name evidence="1" type="ORF">QR98_0027700</name>
</gene>
<dbReference type="AlphaFoldDB" id="A0A132A073"/>
<evidence type="ECO:0000313" key="2">
    <source>
        <dbReference type="Proteomes" id="UP000616769"/>
    </source>
</evidence>
<proteinExistence type="predicted"/>
<name>A0A132A073_SARSC</name>
<evidence type="ECO:0000313" key="1">
    <source>
        <dbReference type="EMBL" id="KPM04327.1"/>
    </source>
</evidence>
<reference evidence="1 2" key="1">
    <citation type="journal article" date="2015" name="Parasit. Vectors">
        <title>Draft genome of the scabies mite.</title>
        <authorList>
            <person name="Rider S.D.Jr."/>
            <person name="Morgan M.S."/>
            <person name="Arlian L.G."/>
        </authorList>
    </citation>
    <scope>NUCLEOTIDE SEQUENCE [LARGE SCALE GENOMIC DNA]</scope>
    <source>
        <strain evidence="1">Arlian Lab</strain>
    </source>
</reference>
<comment type="caution">
    <text evidence="1">The sequence shown here is derived from an EMBL/GenBank/DDBJ whole genome shotgun (WGS) entry which is preliminary data.</text>
</comment>
<dbReference type="VEuPathDB" id="VectorBase:SSCA001370"/>
<dbReference type="EMBL" id="JXLN01008293">
    <property type="protein sequence ID" value="KPM04327.1"/>
    <property type="molecule type" value="Genomic_DNA"/>
</dbReference>
<sequence>MKSILEVKFKERRIQTHIHIHTTCARDKEMSCVAIKHFLPLANLLNFQYLANSKMKTEFEQ</sequence>
<protein>
    <submittedName>
        <fullName evidence="1">Uncharacterized protein</fullName>
    </submittedName>
</protein>
<accession>A0A132A073</accession>
<dbReference type="Proteomes" id="UP000616769">
    <property type="component" value="Unassembled WGS sequence"/>
</dbReference>